<organism evidence="1">
    <name type="scientific">freshwater metagenome</name>
    <dbReference type="NCBI Taxonomy" id="449393"/>
    <lineage>
        <taxon>unclassified sequences</taxon>
        <taxon>metagenomes</taxon>
        <taxon>ecological metagenomes</taxon>
    </lineage>
</organism>
<proteinExistence type="predicted"/>
<accession>A0A6J7D8U1</accession>
<dbReference type="AlphaFoldDB" id="A0A6J7D8U1"/>
<evidence type="ECO:0000313" key="1">
    <source>
        <dbReference type="EMBL" id="CAB4866020.1"/>
    </source>
</evidence>
<name>A0A6J7D8U1_9ZZZZ</name>
<dbReference type="EMBL" id="CAFBLU010000005">
    <property type="protein sequence ID" value="CAB4866020.1"/>
    <property type="molecule type" value="Genomic_DNA"/>
</dbReference>
<sequence>MFRPHQTPAEVTDLEDETLTAANGAVRSVQSATVEMPAEALDELWNPRYLERLARTYWAYLSRVTLHLIRIHYRPDGRDVVFLFKPFRLLSFATPVYDLSGDSGTVTWSIAGGLLVSRRGEGLLRITVHRLPILGGDALATAKVRVDVEVSNFYPAIAEKISSHLYRWTQSKIHVLVTYGFLRRLAKGELEPSVAKRFEDS</sequence>
<reference evidence="1" key="1">
    <citation type="submission" date="2020-05" db="EMBL/GenBank/DDBJ databases">
        <authorList>
            <person name="Chiriac C."/>
            <person name="Salcher M."/>
            <person name="Ghai R."/>
            <person name="Kavagutti S V."/>
        </authorList>
    </citation>
    <scope>NUCLEOTIDE SEQUENCE</scope>
</reference>
<protein>
    <submittedName>
        <fullName evidence="1">Unannotated protein</fullName>
    </submittedName>
</protein>
<gene>
    <name evidence="1" type="ORF">UFOPK3444_00456</name>
</gene>